<gene>
    <name evidence="2" type="ORF">ACFQ3N_02790</name>
</gene>
<organism evidence="2 3">
    <name type="scientific">Virgibacillus byunsanensis</name>
    <dbReference type="NCBI Taxonomy" id="570945"/>
    <lineage>
        <taxon>Bacteria</taxon>
        <taxon>Bacillati</taxon>
        <taxon>Bacillota</taxon>
        <taxon>Bacilli</taxon>
        <taxon>Bacillales</taxon>
        <taxon>Bacillaceae</taxon>
        <taxon>Virgibacillus</taxon>
    </lineage>
</organism>
<dbReference type="InterPro" id="IPR028087">
    <property type="entry name" value="Tad_N"/>
</dbReference>
<dbReference type="RefSeq" id="WP_390359329.1">
    <property type="nucleotide sequence ID" value="NZ_JBHTKJ010000007.1"/>
</dbReference>
<evidence type="ECO:0000313" key="2">
    <source>
        <dbReference type="EMBL" id="MFD1037351.1"/>
    </source>
</evidence>
<dbReference type="Pfam" id="PF13400">
    <property type="entry name" value="Tad"/>
    <property type="match status" value="1"/>
</dbReference>
<sequence>MKKLKEIFLKQSGSVLVLVAFAFTGLMGMTGLAIDGGTIYMNKAELQKIANAAVLSGAQELTSEDEQDVRDIVDDITIQHNEQDTLGPVDITMKDSVKVNLNKTVPLSFLKLFGIDTLDVRVDATAGLGVMGRAVGAVPLGVEEDYNFEYGETHFLKVGSGDSDYGEFGILGLDGPGAKTYEETFRNGFDEELAIGDIVNTESGNISGKTSEVVEEKINQCDDMNDRNCARILLVPVYKPYNDDGGKVKQVEITGFAYFYLLDPTTIEADDDTVPGIFIERTGTGFTETGAVNRGAYSIKLTE</sequence>
<dbReference type="EMBL" id="JBHTKJ010000007">
    <property type="protein sequence ID" value="MFD1037351.1"/>
    <property type="molecule type" value="Genomic_DNA"/>
</dbReference>
<reference evidence="3" key="1">
    <citation type="journal article" date="2019" name="Int. J. Syst. Evol. Microbiol.">
        <title>The Global Catalogue of Microorganisms (GCM) 10K type strain sequencing project: providing services to taxonomists for standard genome sequencing and annotation.</title>
        <authorList>
            <consortium name="The Broad Institute Genomics Platform"/>
            <consortium name="The Broad Institute Genome Sequencing Center for Infectious Disease"/>
            <person name="Wu L."/>
            <person name="Ma J."/>
        </authorList>
    </citation>
    <scope>NUCLEOTIDE SEQUENCE [LARGE SCALE GENOMIC DNA]</scope>
    <source>
        <strain evidence="3">CCUG 56754</strain>
    </source>
</reference>
<comment type="caution">
    <text evidence="2">The sequence shown here is derived from an EMBL/GenBank/DDBJ whole genome shotgun (WGS) entry which is preliminary data.</text>
</comment>
<keyword evidence="3" id="KW-1185">Reference proteome</keyword>
<proteinExistence type="predicted"/>
<evidence type="ECO:0000259" key="1">
    <source>
        <dbReference type="Pfam" id="PF13400"/>
    </source>
</evidence>
<protein>
    <submittedName>
        <fullName evidence="2">Pilus assembly protein TadG-related protein</fullName>
    </submittedName>
</protein>
<evidence type="ECO:0000313" key="3">
    <source>
        <dbReference type="Proteomes" id="UP001597040"/>
    </source>
</evidence>
<accession>A0ABW3LG52</accession>
<dbReference type="Proteomes" id="UP001597040">
    <property type="component" value="Unassembled WGS sequence"/>
</dbReference>
<feature type="domain" description="Putative Flp pilus-assembly TadG-like N-terminal" evidence="1">
    <location>
        <begin position="13"/>
        <end position="59"/>
    </location>
</feature>
<name>A0ABW3LG52_9BACI</name>